<protein>
    <submittedName>
        <fullName evidence="6">LysM peptidoglycan-binding domain-containing protein</fullName>
    </submittedName>
</protein>
<comment type="caution">
    <text evidence="6">The sequence shown here is derived from an EMBL/GenBank/DDBJ whole genome shotgun (WGS) entry which is preliminary data.</text>
</comment>
<accession>A0ABR8L821</accession>
<keyword evidence="4" id="KW-1133">Transmembrane helix</keyword>
<feature type="transmembrane region" description="Helical" evidence="4">
    <location>
        <begin position="60"/>
        <end position="84"/>
    </location>
</feature>
<feature type="domain" description="Bacterial transcriptional activator" evidence="5">
    <location>
        <begin position="843"/>
        <end position="982"/>
    </location>
</feature>
<dbReference type="InterPro" id="IPR036388">
    <property type="entry name" value="WH-like_DNA-bd_sf"/>
</dbReference>
<name>A0ABR8L821_9ACTN</name>
<organism evidence="6 7">
    <name type="scientific">Microbispora bryophytorum subsp. camponoti</name>
    <dbReference type="NCBI Taxonomy" id="1677852"/>
    <lineage>
        <taxon>Bacteria</taxon>
        <taxon>Bacillati</taxon>
        <taxon>Actinomycetota</taxon>
        <taxon>Actinomycetes</taxon>
        <taxon>Streptosporangiales</taxon>
        <taxon>Streptosporangiaceae</taxon>
        <taxon>Microbispora</taxon>
    </lineage>
</organism>
<dbReference type="Gene3D" id="3.10.350.10">
    <property type="entry name" value="LysM domain"/>
    <property type="match status" value="1"/>
</dbReference>
<dbReference type="Pfam" id="PF03704">
    <property type="entry name" value="BTAD"/>
    <property type="match status" value="1"/>
</dbReference>
<sequence length="988" mass="104184">MTRFRVLDGLRALLAATVLTALIAGVPLVLYALAGSPLPAHLPGLGEIRHALTHRDDGTLFLAIVKGVSWAAWAGFVASTLVELTSRIRGRATPHLPGFGAAQWLSAQLISSVALAAGSPAAFVMAAVPPAAVVAAAPAALADTTAAPDAGHDPDPLRFAGANASSPSGQPTMTGAQATSGQAHARVLRLTHAAYQVRRGDCLWTIAEHHLGDGDRYTEIAALNTGRVMPDGARFTQPDVIRPGWMLRMPAAATDFDRPQPPVADRHPGHPSDTPEFSRPHDGAPSSPQPSAVHEAPKVGERSEAVRDAASPARAPQTGEASASAAEPTAILLTDGGEAEDSGPSAPVAAFAGGVAVGSLLTLARLRHAQRQSRRRGRRITLPTDPATLATEQELRRLAAPDAHARARQALATLGDATAAAGRELPHVLGARVCPDAVELLLAQPAGTPPAPFTQGRTKATWRLDLNSESHANSARDALPALLTTGHLDDGHALLVNLERLQTATATGPDELVDRFLATAATELITSDGPWFDVLAVGFPELHTAGTRIRPCTDLTEALSLLADRARDLRGRLATSGGPADVANRRLHDPEGDWTLTVLISRNTPSPDQLARLVDTVTALPGGLAALVPADAASAPARFVISQDDRGSLLNVTPPGLTVRPHLMPLESYQRLGELFTTAADISDVAADDPPYDAYAGESLLPPASGANGAAVSELADDQQEHVAFEVGEPAQSEAAEPESQRDEAMEVVQVSILGSLEITGTVADLQPKMAELVLALALAGPTGLRNIQLAAMMGPDPDTPKPSDQLRQLITRTRGKLGKAPDGQARILCDSAYVYRTHAITLDWTHFQELADRGAKRNSTTDLWDALALVRGPVLDGCYHWWLETPVIENIRAEIVDAADLLAELELDAGRPDRSARAARQGLTSDPYAEQLWRALMRAEYEAGNMSRVHEAWKACLKAVAEVSADGDPHPETAALYRRLAAARRPA</sequence>
<evidence type="ECO:0000259" key="5">
    <source>
        <dbReference type="SMART" id="SM01043"/>
    </source>
</evidence>
<feature type="compositionally biased region" description="Polar residues" evidence="3">
    <location>
        <begin position="163"/>
        <end position="177"/>
    </location>
</feature>
<proteinExistence type="predicted"/>
<dbReference type="InterPro" id="IPR011990">
    <property type="entry name" value="TPR-like_helical_dom_sf"/>
</dbReference>
<dbReference type="RefSeq" id="WP_191054312.1">
    <property type="nucleotide sequence ID" value="NZ_JACXRZ010000026.1"/>
</dbReference>
<feature type="compositionally biased region" description="Basic and acidic residues" evidence="3">
    <location>
        <begin position="295"/>
        <end position="307"/>
    </location>
</feature>
<dbReference type="Gene3D" id="1.25.40.10">
    <property type="entry name" value="Tetratricopeptide repeat domain"/>
    <property type="match status" value="1"/>
</dbReference>
<evidence type="ECO:0000256" key="4">
    <source>
        <dbReference type="SAM" id="Phobius"/>
    </source>
</evidence>
<evidence type="ECO:0000256" key="1">
    <source>
        <dbReference type="ARBA" id="ARBA00023015"/>
    </source>
</evidence>
<dbReference type="SMART" id="SM01043">
    <property type="entry name" value="BTAD"/>
    <property type="match status" value="1"/>
</dbReference>
<gene>
    <name evidence="6" type="ORF">IEQ31_28350</name>
</gene>
<dbReference type="PANTHER" id="PTHR35807:SF1">
    <property type="entry name" value="TRANSCRIPTIONAL REGULATOR REDD"/>
    <property type="match status" value="1"/>
</dbReference>
<evidence type="ECO:0000256" key="3">
    <source>
        <dbReference type="SAM" id="MobiDB-lite"/>
    </source>
</evidence>
<keyword evidence="4" id="KW-0812">Transmembrane</keyword>
<dbReference type="PANTHER" id="PTHR35807">
    <property type="entry name" value="TRANSCRIPTIONAL REGULATOR REDD-RELATED"/>
    <property type="match status" value="1"/>
</dbReference>
<dbReference type="InterPro" id="IPR051677">
    <property type="entry name" value="AfsR-DnrI-RedD_regulator"/>
</dbReference>
<feature type="transmembrane region" description="Helical" evidence="4">
    <location>
        <begin position="105"/>
        <end position="128"/>
    </location>
</feature>
<dbReference type="EMBL" id="JACXRZ010000026">
    <property type="protein sequence ID" value="MBD3147074.1"/>
    <property type="molecule type" value="Genomic_DNA"/>
</dbReference>
<feature type="transmembrane region" description="Helical" evidence="4">
    <location>
        <begin position="12"/>
        <end position="34"/>
    </location>
</feature>
<evidence type="ECO:0000313" key="6">
    <source>
        <dbReference type="EMBL" id="MBD3147074.1"/>
    </source>
</evidence>
<dbReference type="CDD" id="cd00118">
    <property type="entry name" value="LysM"/>
    <property type="match status" value="1"/>
</dbReference>
<keyword evidence="1" id="KW-0805">Transcription regulation</keyword>
<dbReference type="InterPro" id="IPR005158">
    <property type="entry name" value="BTAD"/>
</dbReference>
<dbReference type="InterPro" id="IPR036779">
    <property type="entry name" value="LysM_dom_sf"/>
</dbReference>
<keyword evidence="4" id="KW-0472">Membrane</keyword>
<keyword evidence="2" id="KW-0804">Transcription</keyword>
<dbReference type="InterPro" id="IPR018392">
    <property type="entry name" value="LysM"/>
</dbReference>
<evidence type="ECO:0000256" key="2">
    <source>
        <dbReference type="ARBA" id="ARBA00023163"/>
    </source>
</evidence>
<evidence type="ECO:0000313" key="7">
    <source>
        <dbReference type="Proteomes" id="UP000653231"/>
    </source>
</evidence>
<dbReference type="Gene3D" id="1.10.10.10">
    <property type="entry name" value="Winged helix-like DNA-binding domain superfamily/Winged helix DNA-binding domain"/>
    <property type="match status" value="1"/>
</dbReference>
<reference evidence="6 7" key="1">
    <citation type="submission" date="2020-09" db="EMBL/GenBank/DDBJ databases">
        <title>Actinomycete isolated from the Camponotus japonicus Mayr.</title>
        <authorList>
            <person name="Gong X."/>
        </authorList>
    </citation>
    <scope>NUCLEOTIDE SEQUENCE [LARGE SCALE GENOMIC DNA]</scope>
    <source>
        <strain evidence="6 7">2C-HV3</strain>
    </source>
</reference>
<dbReference type="Proteomes" id="UP000653231">
    <property type="component" value="Unassembled WGS sequence"/>
</dbReference>
<dbReference type="SUPFAM" id="SSF48452">
    <property type="entry name" value="TPR-like"/>
    <property type="match status" value="1"/>
</dbReference>
<feature type="region of interest" description="Disordered" evidence="3">
    <location>
        <begin position="255"/>
        <end position="326"/>
    </location>
</feature>
<keyword evidence="7" id="KW-1185">Reference proteome</keyword>
<feature type="region of interest" description="Disordered" evidence="3">
    <location>
        <begin position="145"/>
        <end position="177"/>
    </location>
</feature>